<dbReference type="SUPFAM" id="SSF53271">
    <property type="entry name" value="PRTase-like"/>
    <property type="match status" value="1"/>
</dbReference>
<dbReference type="OrthoDB" id="5416609at2759"/>
<feature type="domain" description="Phosphoribosyltransferase" evidence="1">
    <location>
        <begin position="486"/>
        <end position="681"/>
    </location>
</feature>
<dbReference type="InterPro" id="IPR000836">
    <property type="entry name" value="PRTase_dom"/>
</dbReference>
<dbReference type="Gene3D" id="3.40.50.1000">
    <property type="entry name" value="HAD superfamily/HAD-like"/>
    <property type="match status" value="1"/>
</dbReference>
<dbReference type="Proteomes" id="UP000582016">
    <property type="component" value="Unassembled WGS sequence"/>
</dbReference>
<dbReference type="PANTHER" id="PTHR43344">
    <property type="entry name" value="PHOSPHOSERINE PHOSPHATASE"/>
    <property type="match status" value="1"/>
</dbReference>
<proteinExistence type="predicted"/>
<dbReference type="SUPFAM" id="SSF52540">
    <property type="entry name" value="P-loop containing nucleoside triphosphate hydrolases"/>
    <property type="match status" value="1"/>
</dbReference>
<dbReference type="Gene3D" id="3.40.50.2020">
    <property type="match status" value="1"/>
</dbReference>
<dbReference type="GO" id="GO:0000287">
    <property type="term" value="F:magnesium ion binding"/>
    <property type="evidence" value="ECO:0007669"/>
    <property type="project" value="TreeGrafter"/>
</dbReference>
<dbReference type="CDD" id="cd06223">
    <property type="entry name" value="PRTases_typeI"/>
    <property type="match status" value="1"/>
</dbReference>
<dbReference type="GO" id="GO:0006564">
    <property type="term" value="P:L-serine biosynthetic process"/>
    <property type="evidence" value="ECO:0007669"/>
    <property type="project" value="TreeGrafter"/>
</dbReference>
<dbReference type="Gene3D" id="3.40.50.300">
    <property type="entry name" value="P-loop containing nucleotide triphosphate hydrolases"/>
    <property type="match status" value="1"/>
</dbReference>
<dbReference type="EMBL" id="JAAOAQ010000128">
    <property type="protein sequence ID" value="KAF5565493.1"/>
    <property type="molecule type" value="Genomic_DNA"/>
</dbReference>
<keyword evidence="3" id="KW-1185">Reference proteome</keyword>
<comment type="caution">
    <text evidence="2">The sequence shown here is derived from an EMBL/GenBank/DDBJ whole genome shotgun (WGS) entry which is preliminary data.</text>
</comment>
<dbReference type="Pfam" id="PF12710">
    <property type="entry name" value="HAD"/>
    <property type="match status" value="1"/>
</dbReference>
<organism evidence="2 3">
    <name type="scientific">Fusarium phyllophilum</name>
    <dbReference type="NCBI Taxonomy" id="47803"/>
    <lineage>
        <taxon>Eukaryota</taxon>
        <taxon>Fungi</taxon>
        <taxon>Dikarya</taxon>
        <taxon>Ascomycota</taxon>
        <taxon>Pezizomycotina</taxon>
        <taxon>Sordariomycetes</taxon>
        <taxon>Hypocreomycetidae</taxon>
        <taxon>Hypocreales</taxon>
        <taxon>Nectriaceae</taxon>
        <taxon>Fusarium</taxon>
        <taxon>Fusarium fujikuroi species complex</taxon>
    </lineage>
</organism>
<dbReference type="InterPro" id="IPR029057">
    <property type="entry name" value="PRTase-like"/>
</dbReference>
<accession>A0A8H5NI11</accession>
<dbReference type="Pfam" id="PF14681">
    <property type="entry name" value="UPRTase"/>
    <property type="match status" value="1"/>
</dbReference>
<dbReference type="AlphaFoldDB" id="A0A8H5NI11"/>
<dbReference type="InterPro" id="IPR027417">
    <property type="entry name" value="P-loop_NTPase"/>
</dbReference>
<name>A0A8H5NI11_9HYPO</name>
<dbReference type="SUPFAM" id="SSF56784">
    <property type="entry name" value="HAD-like"/>
    <property type="match status" value="1"/>
</dbReference>
<sequence>MVYYKSSFSYMVGDPVDPARPIVIGIYGIPGSGKSFILEYLRKDLGEEEFAYFEGSEVIASLVPGGLVEFQKLDEDEKYECRVKAINHIKNEAITSRRIAVVTGHFSFWSKEKDRPEDILTDDDCDTFTHIVYLKHDEQTIMSNIESDNKDRSYMSDLTKKILWDWQSHEIFKLRHRCWEHHILFVDIQSPMPRDVLLYVRDFKKPATAEANIAEVTKRLDEIVALHDSKELQTFLVFDADRTLSAEDGGRLFMREVEGDDWGLGDDHVSDIFRGPMGYSDDAFRQATLLLEQKCTDEVFETHCNTVSASVPLRFEFLSLLRVVAQNKHIGAVVVTCGVGRLWTKVLERAGLADSVKVIGGGRFSSGYIVTPGVKAAVVSHLRDKHELYVWAFGDSPLDIPMLWEADQAIVVVGNKDKRSKTMDEELEKVIRDDHLRARQVLLPSTSSPRLDTNTLPVANIDVDFFNSITNRRPDRQPLKIFDATHKAAAKLLMSPLRDAAVFGPMLRQAHTNVGRYLATEYVSKLIGLEDYAIPHVQDHNTTGYYLRNEATTSIVAVMRGGEPMAFGVSDVFPQAMFVHASAAEDVKMHHVQGQSNVILVDSVVNSGKSVLDFIKRVVRLEPNINITVVAGVVQAEAIDEGHLFAKVMRRHGAGLVALRVSENKFIGTKTTDTGNRLFNTTHLA</sequence>
<dbReference type="InterPro" id="IPR036412">
    <property type="entry name" value="HAD-like_sf"/>
</dbReference>
<evidence type="ECO:0000313" key="2">
    <source>
        <dbReference type="EMBL" id="KAF5565493.1"/>
    </source>
</evidence>
<protein>
    <submittedName>
        <fullName evidence="2">PRTase</fullName>
    </submittedName>
</protein>
<dbReference type="GO" id="GO:0005737">
    <property type="term" value="C:cytoplasm"/>
    <property type="evidence" value="ECO:0007669"/>
    <property type="project" value="TreeGrafter"/>
</dbReference>
<dbReference type="InterPro" id="IPR050582">
    <property type="entry name" value="HAD-like_SerB"/>
</dbReference>
<reference evidence="2 3" key="1">
    <citation type="submission" date="2020-05" db="EMBL/GenBank/DDBJ databases">
        <title>Identification and distribution of gene clusters putatively required for synthesis of sphingolipid metabolism inhibitors in phylogenetically diverse species of the filamentous fungus Fusarium.</title>
        <authorList>
            <person name="Kim H.-S."/>
            <person name="Busman M."/>
            <person name="Brown D.W."/>
            <person name="Divon H."/>
            <person name="Uhlig S."/>
            <person name="Proctor R.H."/>
        </authorList>
    </citation>
    <scope>NUCLEOTIDE SEQUENCE [LARGE SCALE GENOMIC DNA]</scope>
    <source>
        <strain evidence="2 3">NRRL 13617</strain>
    </source>
</reference>
<dbReference type="PANTHER" id="PTHR43344:SF20">
    <property type="entry name" value="URACIL PHOSPHORIBOSYLTRANSFERASE"/>
    <property type="match status" value="1"/>
</dbReference>
<gene>
    <name evidence="2" type="ORF">FPHYL_4186</name>
</gene>
<evidence type="ECO:0000259" key="1">
    <source>
        <dbReference type="Pfam" id="PF14681"/>
    </source>
</evidence>
<evidence type="ECO:0000313" key="3">
    <source>
        <dbReference type="Proteomes" id="UP000582016"/>
    </source>
</evidence>
<dbReference type="Pfam" id="PF13207">
    <property type="entry name" value="AAA_17"/>
    <property type="match status" value="1"/>
</dbReference>
<dbReference type="GO" id="GO:0036424">
    <property type="term" value="F:L-phosphoserine phosphatase activity"/>
    <property type="evidence" value="ECO:0007669"/>
    <property type="project" value="TreeGrafter"/>
</dbReference>
<dbReference type="InterPro" id="IPR023214">
    <property type="entry name" value="HAD_sf"/>
</dbReference>